<evidence type="ECO:0000313" key="3">
    <source>
        <dbReference type="Proteomes" id="UP000033123"/>
    </source>
</evidence>
<reference evidence="2 3" key="1">
    <citation type="submission" date="2014-07" db="EMBL/GenBank/DDBJ databases">
        <title>Methanogenic archaea and the global carbon cycle.</title>
        <authorList>
            <person name="Henriksen J.R."/>
            <person name="Luke J."/>
            <person name="Reinhart S."/>
            <person name="Benedict M.N."/>
            <person name="Youngblut N.D."/>
            <person name="Metcalf M.E."/>
            <person name="Whitaker R.J."/>
            <person name="Metcalf W.W."/>
        </authorList>
    </citation>
    <scope>NUCLEOTIDE SEQUENCE [LARGE SCALE GENOMIC DNA]</scope>
    <source>
        <strain evidence="2 3">C2J</strain>
    </source>
</reference>
<evidence type="ECO:0000313" key="2">
    <source>
        <dbReference type="EMBL" id="AKB37146.1"/>
    </source>
</evidence>
<name>A0A0E3LDE8_9EURY</name>
<sequence>MQPCKPPGTILKNLNSKSLRIGSFFSQITQTSYRVPGSEDSKKQGPGEPLSKVNPESWKLRAWKGSEPNGLVCFQD</sequence>
<gene>
    <name evidence="2" type="ORF">MSSAC_2556</name>
</gene>
<proteinExistence type="predicted"/>
<evidence type="ECO:0000256" key="1">
    <source>
        <dbReference type="SAM" id="MobiDB-lite"/>
    </source>
</evidence>
<organism evidence="2 3">
    <name type="scientific">Methanosarcina siciliae C2J</name>
    <dbReference type="NCBI Taxonomy" id="1434118"/>
    <lineage>
        <taxon>Archaea</taxon>
        <taxon>Methanobacteriati</taxon>
        <taxon>Methanobacteriota</taxon>
        <taxon>Stenosarchaea group</taxon>
        <taxon>Methanomicrobia</taxon>
        <taxon>Methanosarcinales</taxon>
        <taxon>Methanosarcinaceae</taxon>
        <taxon>Methanosarcina</taxon>
    </lineage>
</organism>
<dbReference type="HOGENOM" id="CLU_2645973_0_0_2"/>
<dbReference type="KEGG" id="msj:MSSAC_2556"/>
<feature type="region of interest" description="Disordered" evidence="1">
    <location>
        <begin position="32"/>
        <end position="56"/>
    </location>
</feature>
<protein>
    <submittedName>
        <fullName evidence="2">Uncharacterized protein</fullName>
    </submittedName>
</protein>
<dbReference type="EMBL" id="CP009508">
    <property type="protein sequence ID" value="AKB37146.1"/>
    <property type="molecule type" value="Genomic_DNA"/>
</dbReference>
<accession>A0A0E3LDE8</accession>
<dbReference type="STRING" id="1434118.MSSAC_2556"/>
<dbReference type="AlphaFoldDB" id="A0A0E3LDE8"/>
<dbReference type="Proteomes" id="UP000033123">
    <property type="component" value="Chromosome"/>
</dbReference>